<keyword evidence="3" id="KW-1003">Cell membrane</keyword>
<comment type="similarity">
    <text evidence="2">Belongs to the CPA3 antiporters (TC 2.A.63) subunit E family.</text>
</comment>
<evidence type="ECO:0000256" key="2">
    <source>
        <dbReference type="ARBA" id="ARBA00006228"/>
    </source>
</evidence>
<dbReference type="RefSeq" id="WP_264225051.1">
    <property type="nucleotide sequence ID" value="NZ_CP107716.1"/>
</dbReference>
<dbReference type="InterPro" id="IPR002758">
    <property type="entry name" value="Cation_antiport_E"/>
</dbReference>
<keyword evidence="4 7" id="KW-0812">Transmembrane</keyword>
<dbReference type="Pfam" id="PF01899">
    <property type="entry name" value="MNHE"/>
    <property type="match status" value="1"/>
</dbReference>
<proteinExistence type="inferred from homology"/>
<evidence type="ECO:0000256" key="5">
    <source>
        <dbReference type="ARBA" id="ARBA00022989"/>
    </source>
</evidence>
<evidence type="ECO:0000256" key="7">
    <source>
        <dbReference type="SAM" id="Phobius"/>
    </source>
</evidence>
<accession>A0ABY6IM18</accession>
<keyword evidence="6 7" id="KW-0472">Membrane</keyword>
<dbReference type="PANTHER" id="PTHR34584">
    <property type="entry name" value="NA(+)/H(+) ANTIPORTER SUBUNIT E1"/>
    <property type="match status" value="1"/>
</dbReference>
<organism evidence="8 9">
    <name type="scientific">Pelagibacterium flavum</name>
    <dbReference type="NCBI Taxonomy" id="2984530"/>
    <lineage>
        <taxon>Bacteria</taxon>
        <taxon>Pseudomonadati</taxon>
        <taxon>Pseudomonadota</taxon>
        <taxon>Alphaproteobacteria</taxon>
        <taxon>Hyphomicrobiales</taxon>
        <taxon>Devosiaceae</taxon>
        <taxon>Pelagibacterium</taxon>
    </lineage>
</organism>
<dbReference type="EMBL" id="CP107716">
    <property type="protein sequence ID" value="UYQ71399.1"/>
    <property type="molecule type" value="Genomic_DNA"/>
</dbReference>
<evidence type="ECO:0000313" key="8">
    <source>
        <dbReference type="EMBL" id="UYQ71399.1"/>
    </source>
</evidence>
<keyword evidence="5 7" id="KW-1133">Transmembrane helix</keyword>
<evidence type="ECO:0000256" key="4">
    <source>
        <dbReference type="ARBA" id="ARBA00022692"/>
    </source>
</evidence>
<evidence type="ECO:0000256" key="6">
    <source>
        <dbReference type="ARBA" id="ARBA00023136"/>
    </source>
</evidence>
<dbReference type="PIRSF" id="PIRSF019239">
    <property type="entry name" value="MrpE"/>
    <property type="match status" value="1"/>
</dbReference>
<protein>
    <submittedName>
        <fullName evidence="8">Na+/H+ antiporter subunit E</fullName>
    </submittedName>
</protein>
<feature type="transmembrane region" description="Helical" evidence="7">
    <location>
        <begin position="53"/>
        <end position="72"/>
    </location>
</feature>
<reference evidence="8" key="1">
    <citation type="submission" date="2022-10" db="EMBL/GenBank/DDBJ databases">
        <title>YIM 151497 complete genome.</title>
        <authorList>
            <person name="Chen X."/>
        </authorList>
    </citation>
    <scope>NUCLEOTIDE SEQUENCE</scope>
    <source>
        <strain evidence="8">YIM 151497</strain>
    </source>
</reference>
<dbReference type="PANTHER" id="PTHR34584:SF1">
    <property type="entry name" value="NA(+)_H(+) ANTIPORTER SUBUNIT E1"/>
    <property type="match status" value="1"/>
</dbReference>
<dbReference type="Proteomes" id="UP001163882">
    <property type="component" value="Chromosome"/>
</dbReference>
<keyword evidence="9" id="KW-1185">Reference proteome</keyword>
<name>A0ABY6IM18_9HYPH</name>
<evidence type="ECO:0000313" key="9">
    <source>
        <dbReference type="Proteomes" id="UP001163882"/>
    </source>
</evidence>
<evidence type="ECO:0000256" key="1">
    <source>
        <dbReference type="ARBA" id="ARBA00004651"/>
    </source>
</evidence>
<gene>
    <name evidence="8" type="ORF">OF122_15280</name>
</gene>
<comment type="subcellular location">
    <subcellularLocation>
        <location evidence="1">Cell membrane</location>
        <topology evidence="1">Multi-pass membrane protein</topology>
    </subcellularLocation>
</comment>
<evidence type="ECO:0000256" key="3">
    <source>
        <dbReference type="ARBA" id="ARBA00022475"/>
    </source>
</evidence>
<sequence length="159" mass="17601">MSFAFLVITLSLVWAAVTGSFTLLNLLLGAFVGAMAVLFIRDRVDRPHMTRRFVRAISLAALFFYELALSAWRVAILVVSPNMEKRLAPGIIAYPLTVTSDAQITLLANLITLTPGTLSVDVSDDRATLYIHVLEMNDREDVIASIKNGFEARIIEVFE</sequence>